<dbReference type="Proteomes" id="UP001055172">
    <property type="component" value="Unassembled WGS sequence"/>
</dbReference>
<comment type="caution">
    <text evidence="2">The sequence shown here is derived from an EMBL/GenBank/DDBJ whole genome shotgun (WGS) entry which is preliminary data.</text>
</comment>
<protein>
    <submittedName>
        <fullName evidence="2">Secreted glycosidase ARB_07629</fullName>
    </submittedName>
</protein>
<name>A0AA37GJ97_9PEZI</name>
<dbReference type="EMBL" id="BPPX01000007">
    <property type="protein sequence ID" value="GJC81381.1"/>
    <property type="molecule type" value="Genomic_DNA"/>
</dbReference>
<evidence type="ECO:0000313" key="2">
    <source>
        <dbReference type="EMBL" id="GJC81381.1"/>
    </source>
</evidence>
<keyword evidence="3" id="KW-1185">Reference proteome</keyword>
<reference evidence="2 3" key="1">
    <citation type="submission" date="2021-07" db="EMBL/GenBank/DDBJ databases">
        <title>Genome data of Colletotrichum spaethianum.</title>
        <authorList>
            <person name="Utami Y.D."/>
            <person name="Hiruma K."/>
        </authorList>
    </citation>
    <scope>NUCLEOTIDE SEQUENCE [LARGE SCALE GENOMIC DNA]</scope>
    <source>
        <strain evidence="2 3">MAFF 242679</strain>
    </source>
</reference>
<dbReference type="InterPro" id="IPR014718">
    <property type="entry name" value="GH-type_carb-bd"/>
</dbReference>
<keyword evidence="2" id="KW-0326">Glycosidase</keyword>
<proteinExistence type="predicted"/>
<evidence type="ECO:0000256" key="1">
    <source>
        <dbReference type="SAM" id="Phobius"/>
    </source>
</evidence>
<dbReference type="GO" id="GO:0016798">
    <property type="term" value="F:hydrolase activity, acting on glycosyl bonds"/>
    <property type="evidence" value="ECO:0007669"/>
    <property type="project" value="UniProtKB-KW"/>
</dbReference>
<feature type="transmembrane region" description="Helical" evidence="1">
    <location>
        <begin position="14"/>
        <end position="32"/>
    </location>
</feature>
<keyword evidence="1" id="KW-0472">Membrane</keyword>
<gene>
    <name evidence="2" type="ORF">ColLi_04219</name>
</gene>
<accession>A0AA37GJ97</accession>
<keyword evidence="2" id="KW-0378">Hydrolase</keyword>
<dbReference type="Gene3D" id="2.70.98.10">
    <property type="match status" value="1"/>
</dbReference>
<dbReference type="GO" id="GO:0030246">
    <property type="term" value="F:carbohydrate binding"/>
    <property type="evidence" value="ECO:0007669"/>
    <property type="project" value="InterPro"/>
</dbReference>
<organism evidence="2 3">
    <name type="scientific">Colletotrichum liriopes</name>
    <dbReference type="NCBI Taxonomy" id="708192"/>
    <lineage>
        <taxon>Eukaryota</taxon>
        <taxon>Fungi</taxon>
        <taxon>Dikarya</taxon>
        <taxon>Ascomycota</taxon>
        <taxon>Pezizomycotina</taxon>
        <taxon>Sordariomycetes</taxon>
        <taxon>Hypocreomycetidae</taxon>
        <taxon>Glomerellales</taxon>
        <taxon>Glomerellaceae</taxon>
        <taxon>Colletotrichum</taxon>
        <taxon>Colletotrichum spaethianum species complex</taxon>
    </lineage>
</organism>
<keyword evidence="1" id="KW-1133">Transmembrane helix</keyword>
<sequence>MAVLIPAIGLSRPVRLLVFAVVVVCLFTWWPFSESPGLSRFFSSKPNLKAQHAILKYVDPLIGTVNGGHVFPGASLPYGWCSCLYSWSHLVLTLTARDGQALRRHRFTS</sequence>
<keyword evidence="1" id="KW-0812">Transmembrane</keyword>
<dbReference type="AlphaFoldDB" id="A0AA37GJ97"/>
<evidence type="ECO:0000313" key="3">
    <source>
        <dbReference type="Proteomes" id="UP001055172"/>
    </source>
</evidence>